<dbReference type="Proteomes" id="UP000824890">
    <property type="component" value="Unassembled WGS sequence"/>
</dbReference>
<feature type="domain" description="Hexokinase C-terminal" evidence="12">
    <location>
        <begin position="257"/>
        <end position="396"/>
    </location>
</feature>
<dbReference type="EMBL" id="JAGKQM010000011">
    <property type="protein sequence ID" value="KAH0900536.1"/>
    <property type="molecule type" value="Genomic_DNA"/>
</dbReference>
<keyword evidence="10" id="KW-0812">Transmembrane</keyword>
<evidence type="ECO:0000259" key="11">
    <source>
        <dbReference type="Pfam" id="PF00349"/>
    </source>
</evidence>
<comment type="pathway">
    <text evidence="2">Carbohydrate metabolism; hexose metabolism.</text>
</comment>
<keyword evidence="10" id="KW-1133">Transmembrane helix</keyword>
<keyword evidence="7 9" id="KW-0067">ATP-binding</keyword>
<keyword evidence="14" id="KW-1185">Reference proteome</keyword>
<evidence type="ECO:0000256" key="6">
    <source>
        <dbReference type="ARBA" id="ARBA00022777"/>
    </source>
</evidence>
<evidence type="ECO:0000313" key="13">
    <source>
        <dbReference type="EMBL" id="KAH0900536.1"/>
    </source>
</evidence>
<evidence type="ECO:0000256" key="4">
    <source>
        <dbReference type="ARBA" id="ARBA00022679"/>
    </source>
</evidence>
<feature type="domain" description="Hexokinase N-terminal" evidence="11">
    <location>
        <begin position="48"/>
        <end position="250"/>
    </location>
</feature>
<evidence type="ECO:0000313" key="14">
    <source>
        <dbReference type="Proteomes" id="UP000824890"/>
    </source>
</evidence>
<dbReference type="InterPro" id="IPR022672">
    <property type="entry name" value="Hexokinase_N"/>
</dbReference>
<dbReference type="SUPFAM" id="SSF81411">
    <property type="entry name" value="Mitochondrial cytochrome c oxidase subunit VIa"/>
    <property type="match status" value="1"/>
</dbReference>
<dbReference type="Gene3D" id="3.40.367.20">
    <property type="match status" value="3"/>
</dbReference>
<evidence type="ECO:0000259" key="12">
    <source>
        <dbReference type="Pfam" id="PF03727"/>
    </source>
</evidence>
<keyword evidence="4 9" id="KW-0808">Transferase</keyword>
<evidence type="ECO:0000256" key="7">
    <source>
        <dbReference type="ARBA" id="ARBA00022840"/>
    </source>
</evidence>
<accession>A0ABQ8B6W7</accession>
<evidence type="ECO:0000256" key="3">
    <source>
        <dbReference type="ARBA" id="ARBA00009225"/>
    </source>
</evidence>
<comment type="similarity">
    <text evidence="3 9">Belongs to the hexokinase family.</text>
</comment>
<reference evidence="13 14" key="1">
    <citation type="submission" date="2021-05" db="EMBL/GenBank/DDBJ databases">
        <title>Genome Assembly of Synthetic Allotetraploid Brassica napus Reveals Homoeologous Exchanges between Subgenomes.</title>
        <authorList>
            <person name="Davis J.T."/>
        </authorList>
    </citation>
    <scope>NUCLEOTIDE SEQUENCE [LARGE SCALE GENOMIC DNA]</scope>
    <source>
        <strain evidence="14">cv. Da-Ae</strain>
        <tissue evidence="13">Seedling</tissue>
    </source>
</reference>
<feature type="transmembrane region" description="Helical" evidence="10">
    <location>
        <begin position="14"/>
        <end position="34"/>
    </location>
</feature>
<keyword evidence="5 9" id="KW-0547">Nucleotide-binding</keyword>
<comment type="caution">
    <text evidence="13">The sequence shown here is derived from an EMBL/GenBank/DDBJ whole genome shotgun (WGS) entry which is preliminary data.</text>
</comment>
<keyword evidence="6 9" id="KW-0418">Kinase</keyword>
<keyword evidence="10" id="KW-0472">Membrane</keyword>
<dbReference type="InterPro" id="IPR036418">
    <property type="entry name" value="Cyt_c_oxidase_su6a_sf"/>
</dbReference>
<feature type="non-terminal residue" evidence="13">
    <location>
        <position position="1"/>
    </location>
</feature>
<evidence type="ECO:0000256" key="8">
    <source>
        <dbReference type="ARBA" id="ARBA00023152"/>
    </source>
</evidence>
<proteinExistence type="inferred from homology"/>
<evidence type="ECO:0000256" key="9">
    <source>
        <dbReference type="RuleBase" id="RU362007"/>
    </source>
</evidence>
<keyword evidence="8 9" id="KW-0324">Glycolysis</keyword>
<evidence type="ECO:0000256" key="1">
    <source>
        <dbReference type="ARBA" id="ARBA00004921"/>
    </source>
</evidence>
<dbReference type="EC" id="2.7.1.-" evidence="9"/>
<organism evidence="13 14">
    <name type="scientific">Brassica napus</name>
    <name type="common">Rape</name>
    <dbReference type="NCBI Taxonomy" id="3708"/>
    <lineage>
        <taxon>Eukaryota</taxon>
        <taxon>Viridiplantae</taxon>
        <taxon>Streptophyta</taxon>
        <taxon>Embryophyta</taxon>
        <taxon>Tracheophyta</taxon>
        <taxon>Spermatophyta</taxon>
        <taxon>Magnoliopsida</taxon>
        <taxon>eudicotyledons</taxon>
        <taxon>Gunneridae</taxon>
        <taxon>Pentapetalae</taxon>
        <taxon>rosids</taxon>
        <taxon>malvids</taxon>
        <taxon>Brassicales</taxon>
        <taxon>Brassicaceae</taxon>
        <taxon>Brassiceae</taxon>
        <taxon>Brassica</taxon>
    </lineage>
</organism>
<gene>
    <name evidence="13" type="ORF">HID58_040039</name>
</gene>
<comment type="pathway">
    <text evidence="1">Carbohydrate degradation.</text>
</comment>
<dbReference type="Pfam" id="PF03727">
    <property type="entry name" value="Hexokinase_2"/>
    <property type="match status" value="2"/>
</dbReference>
<dbReference type="PANTHER" id="PTHR19443:SF18">
    <property type="entry name" value="HEXOKINASE-LIKE 2 PROTEIN-RELATED"/>
    <property type="match status" value="1"/>
</dbReference>
<evidence type="ECO:0000256" key="5">
    <source>
        <dbReference type="ARBA" id="ARBA00022741"/>
    </source>
</evidence>
<dbReference type="InterPro" id="IPR022673">
    <property type="entry name" value="Hexokinase_C"/>
</dbReference>
<dbReference type="PROSITE" id="PS51748">
    <property type="entry name" value="HEXOKINASE_2"/>
    <property type="match status" value="1"/>
</dbReference>
<protein>
    <recommendedName>
        <fullName evidence="9">Phosphotransferase</fullName>
        <ecNumber evidence="9">2.7.1.-</ecNumber>
    </recommendedName>
</protein>
<dbReference type="PANTHER" id="PTHR19443">
    <property type="entry name" value="HEXOKINASE"/>
    <property type="match status" value="1"/>
</dbReference>
<dbReference type="PRINTS" id="PR00475">
    <property type="entry name" value="HEXOKINASE"/>
</dbReference>
<feature type="domain" description="Hexokinase C-terminal" evidence="12">
    <location>
        <begin position="412"/>
        <end position="470"/>
    </location>
</feature>
<dbReference type="InterPro" id="IPR001312">
    <property type="entry name" value="Hexokinase"/>
</dbReference>
<evidence type="ECO:0000256" key="10">
    <source>
        <dbReference type="SAM" id="Phobius"/>
    </source>
</evidence>
<dbReference type="Pfam" id="PF00349">
    <property type="entry name" value="Hexokinase_1"/>
    <property type="match status" value="1"/>
</dbReference>
<dbReference type="SUPFAM" id="SSF53067">
    <property type="entry name" value="Actin-like ATPase domain"/>
    <property type="match status" value="2"/>
</dbReference>
<name>A0ABQ8B6W7_BRANA</name>
<sequence length="578" mass="63762">NGKKTSIEKMTRKVVVVAVTAATVAAAVIIGRWMRRKERRRKQTQRILRKFARECATPVSKLWMVADAMVAEMTASLAATTASESRGSLNMLVSFAGSLPSGDEKGLRYGANLRGKELLLLRGTLGGNEEPISDVHKQEISIPEDVLNGSFKELCDYISLELVKFIGMNPGEETEDVKNLGFTLTRYVEEIRSGSVSAIHRKSLADGDDDKVLKEFVNDMNESLDRHGLKIRMNLALVDDTIGILAGGRYYHKDTVAAVTLGMGTNAAYIEQAQEVLRWKSTIPNEPQEIVISTEWGDFRSCHLPLTEFDAALDAESLNPGSHVFEKMASGGYLGEIVRRVLLRMSVESALFGDIVPPKLKTPYILGSPDMAAMHQDISEDRDIVNKKVKEVFGSGSCGRSRNSWDDKEAGKKKMSIVIVEGGLYDHYRVFRNYLHSSVWEMLGDELSDHVVIEHSHGGSGAGALFFAACDNRSERMATAIIRSALSRAAITAAPRTSVAPKRRFSSSSGLDDAYESGKWESIAYLGIFSCTLIAAYVLSEGHQHGEDPPAYPYMHIRNKEFPWGPDGLFEVKHNEGH</sequence>
<dbReference type="Gene3D" id="4.10.95.10">
    <property type="entry name" value="Cytochrome c oxidase, subunit VIa"/>
    <property type="match status" value="1"/>
</dbReference>
<evidence type="ECO:0000256" key="2">
    <source>
        <dbReference type="ARBA" id="ARBA00005028"/>
    </source>
</evidence>
<dbReference type="InterPro" id="IPR043129">
    <property type="entry name" value="ATPase_NBD"/>
</dbReference>